<dbReference type="Gene3D" id="3.20.20.140">
    <property type="entry name" value="Metal-dependent hydrolases"/>
    <property type="match status" value="1"/>
</dbReference>
<proteinExistence type="inferred from homology"/>
<dbReference type="Proteomes" id="UP000263642">
    <property type="component" value="Unassembled WGS sequence"/>
</dbReference>
<dbReference type="Pfam" id="PF04909">
    <property type="entry name" value="Amidohydro_2"/>
    <property type="match status" value="1"/>
</dbReference>
<name>A0A3D3R859_9PLAN</name>
<dbReference type="PANTHER" id="PTHR43569">
    <property type="entry name" value="AMIDOHYDROLASE"/>
    <property type="match status" value="1"/>
</dbReference>
<comment type="similarity">
    <text evidence="1">Belongs to the metallo-dependent hydrolases superfamily.</text>
</comment>
<evidence type="ECO:0000313" key="3">
    <source>
        <dbReference type="EMBL" id="HCO24197.1"/>
    </source>
</evidence>
<dbReference type="PANTHER" id="PTHR43569:SF2">
    <property type="entry name" value="AMIDOHYDROLASE-RELATED DOMAIN-CONTAINING PROTEIN"/>
    <property type="match status" value="1"/>
</dbReference>
<evidence type="ECO:0000256" key="1">
    <source>
        <dbReference type="ARBA" id="ARBA00038310"/>
    </source>
</evidence>
<dbReference type="InterPro" id="IPR052350">
    <property type="entry name" value="Metallo-dep_Lactonases"/>
</dbReference>
<dbReference type="InterPro" id="IPR006680">
    <property type="entry name" value="Amidohydro-rel"/>
</dbReference>
<dbReference type="SUPFAM" id="SSF51556">
    <property type="entry name" value="Metallo-dependent hydrolases"/>
    <property type="match status" value="1"/>
</dbReference>
<dbReference type="EMBL" id="DQAY01000083">
    <property type="protein sequence ID" value="HCO24197.1"/>
    <property type="molecule type" value="Genomic_DNA"/>
</dbReference>
<dbReference type="AlphaFoldDB" id="A0A3D3R859"/>
<dbReference type="GO" id="GO:0016787">
    <property type="term" value="F:hydrolase activity"/>
    <property type="evidence" value="ECO:0007669"/>
    <property type="project" value="UniProtKB-KW"/>
</dbReference>
<keyword evidence="3" id="KW-0378">Hydrolase</keyword>
<accession>A0A3D3R859</accession>
<gene>
    <name evidence="3" type="ORF">DIT97_14560</name>
</gene>
<sequence length="290" mass="32829">MDSIPVIDTHQHLWDLDLFQLPWLDLPGMDVLRNSFRMADYREATRNCPVVKSVYMEVNVHPGLQRQEAQYVLALCEAGDNPMSGAVIGGCPGESSFAGYLEEFAGNPFVKGVRTILHDPDRPRGMCLTPQFKENIRLLGELGLSFDLCMRPAEIQDAVELVDACPETRFIIDHCGNMSVQPDQQQDRAAWETGMQQMAQREHVFCKISGIIATATRGAWQPADLKQNIDFCLDTFGEDRVFFGGDWPVCTLTADFESWYQALRWIVQDRGAAFQRKLFHDNADAFYRLG</sequence>
<organism evidence="3 4">
    <name type="scientific">Gimesia maris</name>
    <dbReference type="NCBI Taxonomy" id="122"/>
    <lineage>
        <taxon>Bacteria</taxon>
        <taxon>Pseudomonadati</taxon>
        <taxon>Planctomycetota</taxon>
        <taxon>Planctomycetia</taxon>
        <taxon>Planctomycetales</taxon>
        <taxon>Planctomycetaceae</taxon>
        <taxon>Gimesia</taxon>
    </lineage>
</organism>
<evidence type="ECO:0000259" key="2">
    <source>
        <dbReference type="Pfam" id="PF04909"/>
    </source>
</evidence>
<feature type="domain" description="Amidohydrolase-related" evidence="2">
    <location>
        <begin position="7"/>
        <end position="289"/>
    </location>
</feature>
<reference evidence="3 4" key="1">
    <citation type="journal article" date="2018" name="Nat. Biotechnol.">
        <title>A standardized bacterial taxonomy based on genome phylogeny substantially revises the tree of life.</title>
        <authorList>
            <person name="Parks D.H."/>
            <person name="Chuvochina M."/>
            <person name="Waite D.W."/>
            <person name="Rinke C."/>
            <person name="Skarshewski A."/>
            <person name="Chaumeil P.A."/>
            <person name="Hugenholtz P."/>
        </authorList>
    </citation>
    <scope>NUCLEOTIDE SEQUENCE [LARGE SCALE GENOMIC DNA]</scope>
    <source>
        <strain evidence="3">UBA9375</strain>
    </source>
</reference>
<protein>
    <submittedName>
        <fullName evidence="3">Amidohydrolase</fullName>
    </submittedName>
</protein>
<dbReference type="InterPro" id="IPR032466">
    <property type="entry name" value="Metal_Hydrolase"/>
</dbReference>
<comment type="caution">
    <text evidence="3">The sequence shown here is derived from an EMBL/GenBank/DDBJ whole genome shotgun (WGS) entry which is preliminary data.</text>
</comment>
<evidence type="ECO:0000313" key="4">
    <source>
        <dbReference type="Proteomes" id="UP000263642"/>
    </source>
</evidence>